<sequence>MMSMIRNTFAKVAPAATRSISNSSKTNNASVTLGHVANMASESASPASSSSAKTFKAVAYTVLGSTALVAGVSHLLKDEVVYWTPNVRK</sequence>
<dbReference type="EMBL" id="BQFW01000002">
    <property type="protein sequence ID" value="GJJ68961.1"/>
    <property type="molecule type" value="Genomic_DNA"/>
</dbReference>
<reference evidence="1" key="1">
    <citation type="submission" date="2021-11" db="EMBL/GenBank/DDBJ databases">
        <authorList>
            <person name="Herlambang A."/>
            <person name="Guo Y."/>
            <person name="Takashima Y."/>
            <person name="Nishizawa T."/>
        </authorList>
    </citation>
    <scope>NUCLEOTIDE SEQUENCE</scope>
    <source>
        <strain evidence="1">E1425</strain>
    </source>
</reference>
<evidence type="ECO:0000313" key="1">
    <source>
        <dbReference type="EMBL" id="GJJ68961.1"/>
    </source>
</evidence>
<protein>
    <submittedName>
        <fullName evidence="1">Uncharacterized protein</fullName>
    </submittedName>
</protein>
<gene>
    <name evidence="1" type="ORF">EMPS_01307</name>
</gene>
<keyword evidence="2" id="KW-1185">Reference proteome</keyword>
<dbReference type="OrthoDB" id="2437644at2759"/>
<reference evidence="1" key="2">
    <citation type="journal article" date="2022" name="Microbiol. Resour. Announc.">
        <title>Whole-Genome Sequence of Entomortierella parvispora E1425, a Mucoromycotan Fungus Associated with Burkholderiaceae-Related Endosymbiotic Bacteria.</title>
        <authorList>
            <person name="Herlambang A."/>
            <person name="Guo Y."/>
            <person name="Takashima Y."/>
            <person name="Narisawa K."/>
            <person name="Ohta H."/>
            <person name="Nishizawa T."/>
        </authorList>
    </citation>
    <scope>NUCLEOTIDE SEQUENCE</scope>
    <source>
        <strain evidence="1">E1425</strain>
    </source>
</reference>
<dbReference type="Proteomes" id="UP000827284">
    <property type="component" value="Unassembled WGS sequence"/>
</dbReference>
<name>A0A9P3H2L4_9FUNG</name>
<comment type="caution">
    <text evidence="1">The sequence shown here is derived from an EMBL/GenBank/DDBJ whole genome shotgun (WGS) entry which is preliminary data.</text>
</comment>
<evidence type="ECO:0000313" key="2">
    <source>
        <dbReference type="Proteomes" id="UP000827284"/>
    </source>
</evidence>
<proteinExistence type="predicted"/>
<organism evidence="1 2">
    <name type="scientific">Entomortierella parvispora</name>
    <dbReference type="NCBI Taxonomy" id="205924"/>
    <lineage>
        <taxon>Eukaryota</taxon>
        <taxon>Fungi</taxon>
        <taxon>Fungi incertae sedis</taxon>
        <taxon>Mucoromycota</taxon>
        <taxon>Mortierellomycotina</taxon>
        <taxon>Mortierellomycetes</taxon>
        <taxon>Mortierellales</taxon>
        <taxon>Mortierellaceae</taxon>
        <taxon>Entomortierella</taxon>
    </lineage>
</organism>
<dbReference type="AlphaFoldDB" id="A0A9P3H2L4"/>
<accession>A0A9P3H2L4</accession>